<evidence type="ECO:0000256" key="5">
    <source>
        <dbReference type="ARBA" id="ARBA00022857"/>
    </source>
</evidence>
<dbReference type="Pfam" id="PF00881">
    <property type="entry name" value="Nitroreductase"/>
    <property type="match status" value="1"/>
</dbReference>
<keyword evidence="4" id="KW-0288">FMN</keyword>
<dbReference type="CDD" id="cd02149">
    <property type="entry name" value="NfsB-like"/>
    <property type="match status" value="1"/>
</dbReference>
<reference evidence="8 9" key="1">
    <citation type="submission" date="2018-03" db="EMBL/GenBank/DDBJ databases">
        <title>Mesoflavibacter sp. HG37 and Mesoflavibacter sp. HG96 sp.nov., two marine bacteria isolated from seawater of Western Pacific Ocean.</title>
        <authorList>
            <person name="Cheng H."/>
            <person name="Wu Y.-H."/>
            <person name="Guo L.-L."/>
            <person name="Xu X.-W."/>
        </authorList>
    </citation>
    <scope>NUCLEOTIDE SEQUENCE [LARGE SCALE GENOMIC DNA]</scope>
    <source>
        <strain evidence="8 9">KCTC 32269</strain>
    </source>
</reference>
<evidence type="ECO:0000256" key="4">
    <source>
        <dbReference type="ARBA" id="ARBA00022643"/>
    </source>
</evidence>
<evidence type="ECO:0000256" key="2">
    <source>
        <dbReference type="ARBA" id="ARBA00007118"/>
    </source>
</evidence>
<dbReference type="EMBL" id="PXOQ01000009">
    <property type="protein sequence ID" value="PSG88477.1"/>
    <property type="molecule type" value="Genomic_DNA"/>
</dbReference>
<feature type="domain" description="Nitroreductase" evidence="7">
    <location>
        <begin position="8"/>
        <end position="184"/>
    </location>
</feature>
<dbReference type="InterPro" id="IPR000415">
    <property type="entry name" value="Nitroreductase-like"/>
</dbReference>
<proteinExistence type="inferred from homology"/>
<dbReference type="RefSeq" id="WP_106463616.1">
    <property type="nucleotide sequence ID" value="NZ_PXOQ01000009.1"/>
</dbReference>
<name>A0A2T1N9B9_9FLAO</name>
<dbReference type="PANTHER" id="PTHR43673">
    <property type="entry name" value="NAD(P)H NITROREDUCTASE YDGI-RELATED"/>
    <property type="match status" value="1"/>
</dbReference>
<dbReference type="SUPFAM" id="SSF55469">
    <property type="entry name" value="FMN-dependent nitroreductase-like"/>
    <property type="match status" value="1"/>
</dbReference>
<evidence type="ECO:0000256" key="3">
    <source>
        <dbReference type="ARBA" id="ARBA00022630"/>
    </source>
</evidence>
<dbReference type="AlphaFoldDB" id="A0A2T1N9B9"/>
<dbReference type="GO" id="GO:0016491">
    <property type="term" value="F:oxidoreductase activity"/>
    <property type="evidence" value="ECO:0007669"/>
    <property type="project" value="UniProtKB-KW"/>
</dbReference>
<keyword evidence="3" id="KW-0285">Flavoprotein</keyword>
<dbReference type="PANTHER" id="PTHR43673:SF2">
    <property type="entry name" value="NITROREDUCTASE"/>
    <property type="match status" value="1"/>
</dbReference>
<evidence type="ECO:0000256" key="1">
    <source>
        <dbReference type="ARBA" id="ARBA00001917"/>
    </source>
</evidence>
<evidence type="ECO:0000259" key="7">
    <source>
        <dbReference type="Pfam" id="PF00881"/>
    </source>
</evidence>
<comment type="similarity">
    <text evidence="2">Belongs to the nitroreductase family.</text>
</comment>
<dbReference type="Proteomes" id="UP000238426">
    <property type="component" value="Unassembled WGS sequence"/>
</dbReference>
<accession>A0A2T1N9B9</accession>
<comment type="caution">
    <text evidence="8">The sequence shown here is derived from an EMBL/GenBank/DDBJ whole genome shotgun (WGS) entry which is preliminary data.</text>
</comment>
<comment type="cofactor">
    <cofactor evidence="1">
        <name>FMN</name>
        <dbReference type="ChEBI" id="CHEBI:58210"/>
    </cofactor>
</comment>
<evidence type="ECO:0000313" key="9">
    <source>
        <dbReference type="Proteomes" id="UP000238426"/>
    </source>
</evidence>
<gene>
    <name evidence="8" type="ORF">C7H52_09250</name>
</gene>
<dbReference type="InterPro" id="IPR029479">
    <property type="entry name" value="Nitroreductase"/>
</dbReference>
<organism evidence="8 9">
    <name type="scientific">Aurantibacter aestuarii</name>
    <dbReference type="NCBI Taxonomy" id="1266046"/>
    <lineage>
        <taxon>Bacteria</taxon>
        <taxon>Pseudomonadati</taxon>
        <taxon>Bacteroidota</taxon>
        <taxon>Flavobacteriia</taxon>
        <taxon>Flavobacteriales</taxon>
        <taxon>Flavobacteriaceae</taxon>
        <taxon>Aurantibacter</taxon>
    </lineage>
</organism>
<keyword evidence="6" id="KW-0560">Oxidoreductase</keyword>
<dbReference type="Gene3D" id="3.40.109.10">
    <property type="entry name" value="NADH Oxidase"/>
    <property type="match status" value="1"/>
</dbReference>
<dbReference type="OrthoDB" id="9809288at2"/>
<keyword evidence="5" id="KW-0521">NADP</keyword>
<sequence length="210" mass="24021">MSIIDALKVRYATKKFNSSKIISEELIYQLKEAFNLTATSYGLQPVKMLVIKNKIIQDQLVADSMNQLQVSQASHVLVFCIETKIDKDYIKNYFERVKLIRDTPDSILKGFRDFLIADFNTKTQEDIEQWATKQAYIAMGNLLTVCASLGIDACPMEGFSAEAYDKRFNLAQKNLKSVLVMPIGFRAEDDMFAHFKKVRKSLNEVIIDIK</sequence>
<keyword evidence="9" id="KW-1185">Reference proteome</keyword>
<dbReference type="InterPro" id="IPR033878">
    <property type="entry name" value="NfsB-like"/>
</dbReference>
<evidence type="ECO:0000313" key="8">
    <source>
        <dbReference type="EMBL" id="PSG88477.1"/>
    </source>
</evidence>
<evidence type="ECO:0000256" key="6">
    <source>
        <dbReference type="ARBA" id="ARBA00023002"/>
    </source>
</evidence>
<protein>
    <submittedName>
        <fullName evidence="8">NAD(P)H-dependent oxidoreductase</fullName>
    </submittedName>
</protein>